<dbReference type="AlphaFoldDB" id="A0AAC9JLV6"/>
<gene>
    <name evidence="7" type="ORF">BOQ54_00375</name>
</gene>
<dbReference type="Proteomes" id="UP000182703">
    <property type="component" value="Chromosome"/>
</dbReference>
<dbReference type="InterPro" id="IPR036188">
    <property type="entry name" value="FAD/NAD-bd_sf"/>
</dbReference>
<dbReference type="PANTHER" id="PTHR43104">
    <property type="entry name" value="L-2-HYDROXYGLUTARATE DEHYDROGENASE, MITOCHONDRIAL"/>
    <property type="match status" value="1"/>
</dbReference>
<feature type="domain" description="FAD dependent oxidoreductase" evidence="6">
    <location>
        <begin position="9"/>
        <end position="365"/>
    </location>
</feature>
<keyword evidence="3" id="KW-0274">FAD</keyword>
<keyword evidence="4" id="KW-0560">Oxidoreductase</keyword>
<evidence type="ECO:0000313" key="7">
    <source>
        <dbReference type="EMBL" id="APF35973.1"/>
    </source>
</evidence>
<sequence length="376" mass="39142">MSEADDFVDAIVVGAGVVGLAVARALALSGRAVVVLEREGAIGTGTSSRNSEVIHAGLYYPPGSLKARFCVEGRRALYAYCAARGVPHRRCGKLLVAASEDEIAAVATIAERGRVNGAEDLVMISGAEARRMEPELTAVAALWSPQTGIIDSHAYMLALQGDAENAGAVVAFNTPFVAAEPAAQGFLVRTGGVEPMRLACRELVNAAGLSASDVADCIAGLSSNAVPRTHFCKGSYFILAGRAPFSRLIYPAPSAHGLGVHLTLDLGGQARFGPDTEWVDAVRYEVDGGRRAAFVAAIRRYWPGLDEEALSPGYSGIRPKIVGEGEPAADFRIDGPQTHGMAGLVNLLGIESPGLTASLAIAEEVLARLEGGRPPA</sequence>
<dbReference type="Pfam" id="PF01266">
    <property type="entry name" value="DAO"/>
    <property type="match status" value="1"/>
</dbReference>
<dbReference type="EMBL" id="CP018095">
    <property type="protein sequence ID" value="APF35973.1"/>
    <property type="molecule type" value="Genomic_DNA"/>
</dbReference>
<accession>A0AAC9JLV6</accession>
<evidence type="ECO:0000256" key="4">
    <source>
        <dbReference type="ARBA" id="ARBA00023002"/>
    </source>
</evidence>
<reference evidence="7 8" key="1">
    <citation type="submission" date="2016-11" db="EMBL/GenBank/DDBJ databases">
        <title>Complete genome sequence of the aerobically denitrifying bacterium Chelatococcus daeguensis TAD1.</title>
        <authorList>
            <person name="Yang Y."/>
            <person name="Huang S."/>
            <person name="Lin E."/>
        </authorList>
    </citation>
    <scope>NUCLEOTIDE SEQUENCE [LARGE SCALE GENOMIC DNA]</scope>
    <source>
        <strain evidence="7 8">TAD1</strain>
    </source>
</reference>
<evidence type="ECO:0000256" key="3">
    <source>
        <dbReference type="ARBA" id="ARBA00022827"/>
    </source>
</evidence>
<dbReference type="InterPro" id="IPR006076">
    <property type="entry name" value="FAD-dep_OxRdtase"/>
</dbReference>
<evidence type="ECO:0000259" key="6">
    <source>
        <dbReference type="Pfam" id="PF01266"/>
    </source>
</evidence>
<evidence type="ECO:0000313" key="8">
    <source>
        <dbReference type="Proteomes" id="UP000182703"/>
    </source>
</evidence>
<dbReference type="GO" id="GO:0047545">
    <property type="term" value="F:(S)-2-hydroxyglutarate dehydrogenase activity"/>
    <property type="evidence" value="ECO:0007669"/>
    <property type="project" value="TreeGrafter"/>
</dbReference>
<dbReference type="PANTHER" id="PTHR43104:SF4">
    <property type="entry name" value="L-2-HYDROXYGLUTARATE DEHYDROGENASE, MITOCHONDRIAL"/>
    <property type="match status" value="1"/>
</dbReference>
<name>A0AAC9JLV6_9HYPH</name>
<keyword evidence="2" id="KW-0285">Flavoprotein</keyword>
<evidence type="ECO:0000256" key="5">
    <source>
        <dbReference type="ARBA" id="ARBA00037941"/>
    </source>
</evidence>
<dbReference type="Gene3D" id="3.30.9.10">
    <property type="entry name" value="D-Amino Acid Oxidase, subunit A, domain 2"/>
    <property type="match status" value="1"/>
</dbReference>
<organism evidence="7 8">
    <name type="scientific">Chelatococcus daeguensis</name>
    <dbReference type="NCBI Taxonomy" id="444444"/>
    <lineage>
        <taxon>Bacteria</taxon>
        <taxon>Pseudomonadati</taxon>
        <taxon>Pseudomonadota</taxon>
        <taxon>Alphaproteobacteria</taxon>
        <taxon>Hyphomicrobiales</taxon>
        <taxon>Chelatococcaceae</taxon>
        <taxon>Chelatococcus</taxon>
    </lineage>
</organism>
<dbReference type="SUPFAM" id="SSF51905">
    <property type="entry name" value="FAD/NAD(P)-binding domain"/>
    <property type="match status" value="1"/>
</dbReference>
<protein>
    <submittedName>
        <fullName evidence="7">FAD-dependent oxidoreductase</fullName>
    </submittedName>
</protein>
<keyword evidence="8" id="KW-1185">Reference proteome</keyword>
<evidence type="ECO:0000256" key="1">
    <source>
        <dbReference type="ARBA" id="ARBA00001974"/>
    </source>
</evidence>
<proteinExistence type="inferred from homology"/>
<evidence type="ECO:0000256" key="2">
    <source>
        <dbReference type="ARBA" id="ARBA00022630"/>
    </source>
</evidence>
<dbReference type="Gene3D" id="3.50.50.60">
    <property type="entry name" value="FAD/NAD(P)-binding domain"/>
    <property type="match status" value="1"/>
</dbReference>
<comment type="cofactor">
    <cofactor evidence="1">
        <name>FAD</name>
        <dbReference type="ChEBI" id="CHEBI:57692"/>
    </cofactor>
</comment>
<dbReference type="KEGG" id="cdq:BOQ54_00375"/>
<dbReference type="RefSeq" id="WP_071923034.1">
    <property type="nucleotide sequence ID" value="NZ_CP018095.1"/>
</dbReference>
<comment type="similarity">
    <text evidence="5">Belongs to the L2HGDH family.</text>
</comment>